<protein>
    <submittedName>
        <fullName evidence="2">IPT/TIG domain-containing protein</fullName>
    </submittedName>
</protein>
<dbReference type="InterPro" id="IPR013783">
    <property type="entry name" value="Ig-like_fold"/>
</dbReference>
<dbReference type="Proteomes" id="UP000603640">
    <property type="component" value="Unassembled WGS sequence"/>
</dbReference>
<dbReference type="AlphaFoldDB" id="A0A923SJR2"/>
<dbReference type="CDD" id="cd00102">
    <property type="entry name" value="IPT"/>
    <property type="match status" value="1"/>
</dbReference>
<organism evidence="2 3">
    <name type="scientific">Pontibacter cellulosilyticus</name>
    <dbReference type="NCBI Taxonomy" id="1720253"/>
    <lineage>
        <taxon>Bacteria</taxon>
        <taxon>Pseudomonadati</taxon>
        <taxon>Bacteroidota</taxon>
        <taxon>Cytophagia</taxon>
        <taxon>Cytophagales</taxon>
        <taxon>Hymenobacteraceae</taxon>
        <taxon>Pontibacter</taxon>
    </lineage>
</organism>
<proteinExistence type="predicted"/>
<evidence type="ECO:0000313" key="3">
    <source>
        <dbReference type="Proteomes" id="UP000603640"/>
    </source>
</evidence>
<dbReference type="SUPFAM" id="SSF81296">
    <property type="entry name" value="E set domains"/>
    <property type="match status" value="2"/>
</dbReference>
<name>A0A923SJR2_9BACT</name>
<dbReference type="Pfam" id="PF01833">
    <property type="entry name" value="TIG"/>
    <property type="match status" value="2"/>
</dbReference>
<keyword evidence="3" id="KW-1185">Reference proteome</keyword>
<reference evidence="2" key="1">
    <citation type="submission" date="2020-08" db="EMBL/GenBank/DDBJ databases">
        <title>Pontibacter sp. SD6 16S ribosomal RNA gene Genome sequencing and assembly.</title>
        <authorList>
            <person name="Kang M."/>
        </authorList>
    </citation>
    <scope>NUCLEOTIDE SEQUENCE</scope>
    <source>
        <strain evidence="2">SD6</strain>
    </source>
</reference>
<dbReference type="Gene3D" id="2.60.40.10">
    <property type="entry name" value="Immunoglobulins"/>
    <property type="match status" value="2"/>
</dbReference>
<sequence length="471" mass="49452">MDSFSPLAGGPVGTTVTIKGTGLSAATHVNLGNAWIGASSFTFFTDTEIRFVVPSSASTAPLRVTSPNGEARSSVNFVVSGAPVMDSFSPLAGGPVGTTVTIKGTGLSAATYVNLGNAWIGASSFTFFTDTEIRFVIPSSASTAPLRVTSPNGEARSSVNFVVLPPSFLFTPNTLSFTDVPAGSSDTTSYQVSGEGLANGTPVSINIADANSPFTISTSKKGTYSRSLSLSNITNYRLSTTTIWVKYSPLVATADGAPHTGSIVHSQGSGSNSLAINATAVGPMPVELAYFTAKAKNNDAILEWRTASEQNNSHFEVEMAVGSLNNFAKVASVASKAGNSTTALNYKHQQHLPNYGQTVYFRLKQVDVDGTFSYSKTVAVEASAQQQQLQPVVVPNPVNSNSRLILTSNGSDRATIQLSSLAGKRLFAKEVAVQKGYNEVDLPAMGRLESGMYVLTIELDGKVQQVKLIKE</sequence>
<dbReference type="InterPro" id="IPR026444">
    <property type="entry name" value="Secre_tail"/>
</dbReference>
<evidence type="ECO:0000313" key="2">
    <source>
        <dbReference type="EMBL" id="MBC5994088.1"/>
    </source>
</evidence>
<gene>
    <name evidence="2" type="ORF">H8S84_14670</name>
</gene>
<feature type="domain" description="IPT/TIG" evidence="1">
    <location>
        <begin position="2"/>
        <end position="70"/>
    </location>
</feature>
<evidence type="ECO:0000259" key="1">
    <source>
        <dbReference type="Pfam" id="PF01833"/>
    </source>
</evidence>
<dbReference type="InterPro" id="IPR002909">
    <property type="entry name" value="IPT_dom"/>
</dbReference>
<dbReference type="NCBIfam" id="TIGR04183">
    <property type="entry name" value="Por_Secre_tail"/>
    <property type="match status" value="1"/>
</dbReference>
<dbReference type="EMBL" id="JACRVF010000004">
    <property type="protein sequence ID" value="MBC5994088.1"/>
    <property type="molecule type" value="Genomic_DNA"/>
</dbReference>
<accession>A0A923SJR2</accession>
<dbReference type="InterPro" id="IPR014756">
    <property type="entry name" value="Ig_E-set"/>
</dbReference>
<feature type="domain" description="IPT/TIG" evidence="1">
    <location>
        <begin position="83"/>
        <end position="154"/>
    </location>
</feature>
<comment type="caution">
    <text evidence="2">The sequence shown here is derived from an EMBL/GenBank/DDBJ whole genome shotgun (WGS) entry which is preliminary data.</text>
</comment>